<evidence type="ECO:0000256" key="4">
    <source>
        <dbReference type="ARBA" id="ARBA00022679"/>
    </source>
</evidence>
<keyword evidence="4 6" id="KW-0808">Transferase</keyword>
<dbReference type="NCBIfam" id="TIGR00006">
    <property type="entry name" value="16S rRNA (cytosine(1402)-N(4))-methyltransferase RsmH"/>
    <property type="match status" value="1"/>
</dbReference>
<dbReference type="GO" id="GO:0071424">
    <property type="term" value="F:rRNA (cytosine-N4-)-methyltransferase activity"/>
    <property type="evidence" value="ECO:0007669"/>
    <property type="project" value="UniProtKB-UniRule"/>
</dbReference>
<evidence type="ECO:0000256" key="3">
    <source>
        <dbReference type="ARBA" id="ARBA00022603"/>
    </source>
</evidence>
<dbReference type="HAMAP" id="MF_01007">
    <property type="entry name" value="16SrRNA_methyltr_H"/>
    <property type="match status" value="1"/>
</dbReference>
<dbReference type="PANTHER" id="PTHR11265">
    <property type="entry name" value="S-ADENOSYL-METHYLTRANSFERASE MRAW"/>
    <property type="match status" value="1"/>
</dbReference>
<keyword evidence="2 6" id="KW-0698">rRNA processing</keyword>
<dbReference type="GO" id="GO:0070475">
    <property type="term" value="P:rRNA base methylation"/>
    <property type="evidence" value="ECO:0007669"/>
    <property type="project" value="UniProtKB-UniRule"/>
</dbReference>
<feature type="binding site" evidence="6">
    <location>
        <position position="87"/>
    </location>
    <ligand>
        <name>S-adenosyl-L-methionine</name>
        <dbReference type="ChEBI" id="CHEBI:59789"/>
    </ligand>
</feature>
<dbReference type="PIRSF" id="PIRSF004486">
    <property type="entry name" value="MraW"/>
    <property type="match status" value="1"/>
</dbReference>
<name>A0A0M9GPM3_9HYPH</name>
<dbReference type="InterPro" id="IPR002903">
    <property type="entry name" value="RsmH"/>
</dbReference>
<dbReference type="STRING" id="1514904.SU32_00980"/>
<dbReference type="GO" id="GO:0005737">
    <property type="term" value="C:cytoplasm"/>
    <property type="evidence" value="ECO:0007669"/>
    <property type="project" value="UniProtKB-SubCell"/>
</dbReference>
<reference evidence="8 9" key="1">
    <citation type="submission" date="2015-01" db="EMBL/GenBank/DDBJ databases">
        <title>Ahrensia donghaiensis sp. nov., a novel dimethylsulphoniopropionate-cleavage bacterium isolated from seawater and emended descriptions of the genus Ahrensia and Ahrensia kielensis.</title>
        <authorList>
            <person name="Liu J."/>
        </authorList>
    </citation>
    <scope>NUCLEOTIDE SEQUENCE [LARGE SCALE GENOMIC DNA]</scope>
    <source>
        <strain evidence="8 9">LZD062</strain>
    </source>
</reference>
<dbReference type="InterPro" id="IPR029063">
    <property type="entry name" value="SAM-dependent_MTases_sf"/>
</dbReference>
<protein>
    <recommendedName>
        <fullName evidence="6">Ribosomal RNA small subunit methyltransferase H</fullName>
        <ecNumber evidence="6">2.1.1.199</ecNumber>
    </recommendedName>
    <alternativeName>
        <fullName evidence="6">16S rRNA m(4)C1402 methyltransferase</fullName>
    </alternativeName>
    <alternativeName>
        <fullName evidence="6">rRNA (cytosine-N(4)-)-methyltransferase RsmH</fullName>
    </alternativeName>
</protein>
<evidence type="ECO:0000256" key="6">
    <source>
        <dbReference type="HAMAP-Rule" id="MF_01007"/>
    </source>
</evidence>
<dbReference type="InterPro" id="IPR023397">
    <property type="entry name" value="SAM-dep_MeTrfase_MraW_recog"/>
</dbReference>
<dbReference type="EMBL" id="JXMU01000001">
    <property type="protein sequence ID" value="KPB02877.1"/>
    <property type="molecule type" value="Genomic_DNA"/>
</dbReference>
<dbReference type="EC" id="2.1.1.199" evidence="6"/>
<dbReference type="Proteomes" id="UP000038011">
    <property type="component" value="Unassembled WGS sequence"/>
</dbReference>
<evidence type="ECO:0000313" key="8">
    <source>
        <dbReference type="EMBL" id="KPB02877.1"/>
    </source>
</evidence>
<feature type="binding site" evidence="6">
    <location>
        <position position="105"/>
    </location>
    <ligand>
        <name>S-adenosyl-L-methionine</name>
        <dbReference type="ChEBI" id="CHEBI:59789"/>
    </ligand>
</feature>
<evidence type="ECO:0000256" key="7">
    <source>
        <dbReference type="SAM" id="MobiDB-lite"/>
    </source>
</evidence>
<sequence>MTGKTDNPSSAEAPHIPVMLPEVLEALEPNDGKHIIDGTFGAGGYSKAIMDCGARVTGFDQDPNAIADAQALLSERGEQLSLIQAPFSSMDTHFEPGSVDGVVLDIGVSSMQFDQAERGFSFRFDGPLDMRMAQSGISAADVVNTFAVNDLIRIIGILGEERQASRIAKSIVDVRKDTPFETTLQLAKHIEKVMPRKHGDKIHPATRTFQGLRIFVNDELNELAHALYAAEKVLAVGGKLVVVTFHSLEDRIVKRYFQDRTGNAGGSRFLPASAPSQSLYAIEGKAMVSASEGEASVNPRARSAKLRHGTRTGGQRDDLDFSIFKLPNLPWPRFKDAGSNNSLRRRR</sequence>
<organism evidence="8 9">
    <name type="scientific">Ahrensia marina</name>
    <dbReference type="NCBI Taxonomy" id="1514904"/>
    <lineage>
        <taxon>Bacteria</taxon>
        <taxon>Pseudomonadati</taxon>
        <taxon>Pseudomonadota</taxon>
        <taxon>Alphaproteobacteria</taxon>
        <taxon>Hyphomicrobiales</taxon>
        <taxon>Ahrensiaceae</taxon>
        <taxon>Ahrensia</taxon>
    </lineage>
</organism>
<dbReference type="SUPFAM" id="SSF53335">
    <property type="entry name" value="S-adenosyl-L-methionine-dependent methyltransferases"/>
    <property type="match status" value="1"/>
</dbReference>
<comment type="catalytic activity">
    <reaction evidence="6">
        <text>cytidine(1402) in 16S rRNA + S-adenosyl-L-methionine = N(4)-methylcytidine(1402) in 16S rRNA + S-adenosyl-L-homocysteine + H(+)</text>
        <dbReference type="Rhea" id="RHEA:42928"/>
        <dbReference type="Rhea" id="RHEA-COMP:10286"/>
        <dbReference type="Rhea" id="RHEA-COMP:10287"/>
        <dbReference type="ChEBI" id="CHEBI:15378"/>
        <dbReference type="ChEBI" id="CHEBI:57856"/>
        <dbReference type="ChEBI" id="CHEBI:59789"/>
        <dbReference type="ChEBI" id="CHEBI:74506"/>
        <dbReference type="ChEBI" id="CHEBI:82748"/>
        <dbReference type="EC" id="2.1.1.199"/>
    </reaction>
</comment>
<dbReference type="AlphaFoldDB" id="A0A0M9GPM3"/>
<evidence type="ECO:0000256" key="2">
    <source>
        <dbReference type="ARBA" id="ARBA00022552"/>
    </source>
</evidence>
<keyword evidence="9" id="KW-1185">Reference proteome</keyword>
<proteinExistence type="inferred from homology"/>
<comment type="similarity">
    <text evidence="1 6">Belongs to the methyltransferase superfamily. RsmH family.</text>
</comment>
<dbReference type="Gene3D" id="3.40.50.150">
    <property type="entry name" value="Vaccinia Virus protein VP39"/>
    <property type="match status" value="1"/>
</dbReference>
<comment type="subcellular location">
    <subcellularLocation>
        <location evidence="6">Cytoplasm</location>
    </subcellularLocation>
</comment>
<dbReference type="PANTHER" id="PTHR11265:SF0">
    <property type="entry name" value="12S RRNA N4-METHYLCYTIDINE METHYLTRANSFERASE"/>
    <property type="match status" value="1"/>
</dbReference>
<comment type="caution">
    <text evidence="8">The sequence shown here is derived from an EMBL/GenBank/DDBJ whole genome shotgun (WGS) entry which is preliminary data.</text>
</comment>
<dbReference type="RefSeq" id="WP_053997443.1">
    <property type="nucleotide sequence ID" value="NZ_JXMU01000001.1"/>
</dbReference>
<comment type="function">
    <text evidence="6">Specifically methylates the N4 position of cytidine in position 1402 (C1402) of 16S rRNA.</text>
</comment>
<keyword evidence="3 6" id="KW-0489">Methyltransferase</keyword>
<dbReference type="OrthoDB" id="9806637at2"/>
<evidence type="ECO:0000256" key="1">
    <source>
        <dbReference type="ARBA" id="ARBA00010396"/>
    </source>
</evidence>
<dbReference type="CDD" id="cd02440">
    <property type="entry name" value="AdoMet_MTases"/>
    <property type="match status" value="1"/>
</dbReference>
<feature type="region of interest" description="Disordered" evidence="7">
    <location>
        <begin position="292"/>
        <end position="314"/>
    </location>
</feature>
<keyword evidence="5 6" id="KW-0949">S-adenosyl-L-methionine</keyword>
<feature type="binding site" evidence="6">
    <location>
        <position position="60"/>
    </location>
    <ligand>
        <name>S-adenosyl-L-methionine</name>
        <dbReference type="ChEBI" id="CHEBI:59789"/>
    </ligand>
</feature>
<keyword evidence="6" id="KW-0963">Cytoplasm</keyword>
<feature type="binding site" evidence="6">
    <location>
        <begin position="43"/>
        <end position="45"/>
    </location>
    <ligand>
        <name>S-adenosyl-L-methionine</name>
        <dbReference type="ChEBI" id="CHEBI:59789"/>
    </ligand>
</feature>
<feature type="binding site" evidence="6">
    <location>
        <position position="112"/>
    </location>
    <ligand>
        <name>S-adenosyl-L-methionine</name>
        <dbReference type="ChEBI" id="CHEBI:59789"/>
    </ligand>
</feature>
<dbReference type="PATRIC" id="fig|1514904.3.peg.202"/>
<dbReference type="Pfam" id="PF01795">
    <property type="entry name" value="Methyltransf_5"/>
    <property type="match status" value="1"/>
</dbReference>
<evidence type="ECO:0000256" key="5">
    <source>
        <dbReference type="ARBA" id="ARBA00022691"/>
    </source>
</evidence>
<gene>
    <name evidence="6" type="primary">rsmH</name>
    <name evidence="8" type="ORF">SU32_00980</name>
</gene>
<dbReference type="SUPFAM" id="SSF81799">
    <property type="entry name" value="Putative methyltransferase TM0872, insert domain"/>
    <property type="match status" value="1"/>
</dbReference>
<accession>A0A0M9GPM3</accession>
<dbReference type="Gene3D" id="1.10.150.170">
    <property type="entry name" value="Putative methyltransferase TM0872, insert domain"/>
    <property type="match status" value="1"/>
</dbReference>
<evidence type="ECO:0000313" key="9">
    <source>
        <dbReference type="Proteomes" id="UP000038011"/>
    </source>
</evidence>